<feature type="transmembrane region" description="Helical" evidence="15">
    <location>
        <begin position="708"/>
        <end position="726"/>
    </location>
</feature>
<dbReference type="SMART" id="SM00360">
    <property type="entry name" value="RRM"/>
    <property type="match status" value="1"/>
</dbReference>
<evidence type="ECO:0000259" key="16">
    <source>
        <dbReference type="PROSITE" id="PS50102"/>
    </source>
</evidence>
<evidence type="ECO:0000256" key="8">
    <source>
        <dbReference type="ARBA" id="ARBA00022692"/>
    </source>
</evidence>
<proteinExistence type="inferred from homology"/>
<evidence type="ECO:0000259" key="18">
    <source>
        <dbReference type="PROSITE" id="PS50868"/>
    </source>
</evidence>
<feature type="transmembrane region" description="Helical" evidence="15">
    <location>
        <begin position="73"/>
        <end position="97"/>
    </location>
</feature>
<comment type="similarity">
    <text evidence="2">Belongs to the Ca(2+):cation antiporter (CaCA) (TC 2.A.19) family.</text>
</comment>
<evidence type="ECO:0000256" key="14">
    <source>
        <dbReference type="SAM" id="MobiDB-lite"/>
    </source>
</evidence>
<dbReference type="PROSITE" id="PS50868">
    <property type="entry name" value="POST_SET"/>
    <property type="match status" value="1"/>
</dbReference>
<dbReference type="SUPFAM" id="SSF82199">
    <property type="entry name" value="SET domain"/>
    <property type="match status" value="1"/>
</dbReference>
<dbReference type="SMART" id="SM01291">
    <property type="entry name" value="N-SET"/>
    <property type="match status" value="1"/>
</dbReference>
<dbReference type="PANTHER" id="PTHR12266">
    <property type="entry name" value="NA+/CA2+ K+ INDEPENDENT EXCHANGER"/>
    <property type="match status" value="1"/>
</dbReference>
<evidence type="ECO:0000313" key="19">
    <source>
        <dbReference type="EMBL" id="GAA5794826.1"/>
    </source>
</evidence>
<dbReference type="Pfam" id="PF01699">
    <property type="entry name" value="Na_Ca_ex"/>
    <property type="match status" value="2"/>
</dbReference>
<feature type="transmembrane region" description="Helical" evidence="15">
    <location>
        <begin position="143"/>
        <end position="166"/>
    </location>
</feature>
<evidence type="ECO:0000256" key="13">
    <source>
        <dbReference type="PROSITE-ProRule" id="PRU00176"/>
    </source>
</evidence>
<keyword evidence="11 15" id="KW-0472">Membrane</keyword>
<dbReference type="EMBL" id="BAABUJ010000004">
    <property type="protein sequence ID" value="GAA5794826.1"/>
    <property type="molecule type" value="Genomic_DNA"/>
</dbReference>
<dbReference type="InterPro" id="IPR003616">
    <property type="entry name" value="Post-SET_dom"/>
</dbReference>
<feature type="transmembrane region" description="Helical" evidence="15">
    <location>
        <begin position="201"/>
        <end position="223"/>
    </location>
</feature>
<comment type="subcellular location">
    <subcellularLocation>
        <location evidence="1">Membrane</location>
        <topology evidence="1">Multi-pass membrane protein</topology>
    </subcellularLocation>
</comment>
<feature type="domain" description="SET" evidence="17">
    <location>
        <begin position="1601"/>
        <end position="1718"/>
    </location>
</feature>
<evidence type="ECO:0000256" key="2">
    <source>
        <dbReference type="ARBA" id="ARBA00008170"/>
    </source>
</evidence>
<dbReference type="InterPro" id="IPR024657">
    <property type="entry name" value="COMPASS_Set1_N-SET"/>
</dbReference>
<feature type="region of interest" description="Disordered" evidence="14">
    <location>
        <begin position="356"/>
        <end position="387"/>
    </location>
</feature>
<organism evidence="19 20">
    <name type="scientific">Helicostylum pulchrum</name>
    <dbReference type="NCBI Taxonomy" id="562976"/>
    <lineage>
        <taxon>Eukaryota</taxon>
        <taxon>Fungi</taxon>
        <taxon>Fungi incertae sedis</taxon>
        <taxon>Mucoromycota</taxon>
        <taxon>Mucoromycotina</taxon>
        <taxon>Mucoromycetes</taxon>
        <taxon>Mucorales</taxon>
        <taxon>Mucorineae</taxon>
        <taxon>Mucoraceae</taxon>
        <taxon>Helicostylum</taxon>
    </lineage>
</organism>
<evidence type="ECO:0000256" key="4">
    <source>
        <dbReference type="ARBA" id="ARBA00022448"/>
    </source>
</evidence>
<sequence length="1738" mass="194048">MIPRPLIVALILFPFIVSASLLVPISDSLSKHHKLCVDIETHADQCAFVKSACQGFSGDFLRFYYCSSLWKPLSVAIMLSGLLLLFGAVSVVAADFFCPNLQTISSSLQLSESMAGVTVLAFGNGSPDLFSTFTAMNSGSGSLAIGELIGAAFFIVSVVSGCMGIIRPFQSKRITFMRDASFLTGAIMILTWIVYHQRICWYHGIILIGYYITYVIVVVMGAYRFPGAESPALLEHKSVAMEHCNTDELLTETSRILRSSPSYSGPLRLDIPAHGFQSQEHIGHIIRPVSPNSSHLSRRSSLHISDSYFPRTTSTNGSISSRLYRHARSPRVGMRTSVFRAIEFGEEVSGIKRANSTHSYQPPVRTRENTSELRQRHTQVSVPCMSARRQESADHLLTANYNNNARRKATTPESTNSTNGLDDYFTYISANQSNRQPTTTVKTTSHLTTTPSDDNRTIPRIILAPPGGTLSASDQQETDEPSVVEDNVSLHVPHIPPKQQQQQQNHHDDILKESASTAMLFDDILCILFPTMIGWTSKSSFSKLSSLVAVPLVLVFTLTLPIAEPDDIKVDDIEVINTMPEDTAATPQVVVISSGEDQQHIISNNNSNNNNSNTKSSYLTVPTSERSLSELLVVEEDFAMEEGMAQIGWCRWLVATQAICATTFVTSVMALNGFVPPFVILIGTFVGCVMAGLVLHHTKVNEAPEWHWMLSFVGFVIALNWIFLLANEMVGMLQALGTIFDISEAIMGLTIFALGNSVGDFVANTAIAKMGFPTMAISACYAGPLLNMVLGVGISSTYQTWISGKPYELDIAPTILISSAGLITVLLSTLTVVNINGSTNRNYKVTYDPELDSNLPKRSNSLTLQYEEIIPGRAKDPRTNTVKKSRLYNTSFNIVSYTDSLAMDEHVLVSNISPLSTESQIITVLSVYGKVNRVEIIKDPTTGGPLGLARVFFEHGESAKAAVKNGNGRRVVIADAMKLDFDLSGEKLKALLQKTPDRQQKSTTTGTLDDLSDTRKRPSRWGKPAAEIIQLKEKTFMKLYTKATIARDALPFIRGAIEELDRLFRPFGLVDIYHDTYHWYILFDSPHSALEAQQFVHDKNHRVLGYLIELTIPSLDSNSTSHLPISPKLSKLQPNVSSVNTNHAAKHILYQELADIFLKDIKNRIAGPCIYDFLSPSLVSTTKEPVEKKASVISPVTTAAALESDIVAHALGHDPTTEEISSHDHSIYKLPRFKRKSISHRLDHSSAKTIQLSNKSEDEKEDVDIGSGCEDQDLAPTQQPRKQHPYVNSSEDGADDDDNDDEEDFLGTIPPTAPPLPPTKKQKILKNKLLQKEVYDLEDFSDTSVSSDTYASKKRRDSKLSALSNKRKLSKQRRSSIPKKKIITVQPIKQRSKSYCEPPLSLNSPSSLDVDVDGDDSDGEKQQQEELRDLMDRKKEESEKHLAKQYPSYDQTVLQDMLDRIDDPDQEEELWNRPEPIIDLNKEWDPLYQTKDVEDLEYLQVAIIEKVDPNVNSAHNALEKLDRNEKRMSQSARTRGYYRIPDSVKATYLPKNKALFEPTPGKPVRPNRVNKRRLLVNMVMQNKAMIELDILKFNQLRQRKKQLRFSKSPIHDWGLYADEHIDANDMVIEYVGEIIRQQVAEERERRYEQCGIGSSYLFRIDEDTVIDATRKGSLARFINHCCAPNCSAKIITVDKQKKIVIYANRDIERGEEITYDYKFPIEPDKIPCLCGSKFCKGR</sequence>
<dbReference type="InterPro" id="IPR004837">
    <property type="entry name" value="NaCa_Exmemb"/>
</dbReference>
<keyword evidence="20" id="KW-1185">Reference proteome</keyword>
<feature type="compositionally biased region" description="Polar residues" evidence="14">
    <location>
        <begin position="1275"/>
        <end position="1290"/>
    </location>
</feature>
<feature type="compositionally biased region" description="Basic and acidic residues" evidence="14">
    <location>
        <begin position="365"/>
        <end position="375"/>
    </location>
</feature>
<dbReference type="InterPro" id="IPR046341">
    <property type="entry name" value="SET_dom_sf"/>
</dbReference>
<feature type="region of interest" description="Disordered" evidence="14">
    <location>
        <begin position="1239"/>
        <end position="1324"/>
    </location>
</feature>
<feature type="domain" description="RRM" evidence="16">
    <location>
        <begin position="905"/>
        <end position="978"/>
    </location>
</feature>
<dbReference type="Pfam" id="PF00076">
    <property type="entry name" value="RRM_1"/>
    <property type="match status" value="1"/>
</dbReference>
<dbReference type="PANTHER" id="PTHR12266:SF0">
    <property type="entry name" value="MITOCHONDRIAL SODIUM_CALCIUM EXCHANGER PROTEIN"/>
    <property type="match status" value="1"/>
</dbReference>
<dbReference type="SMART" id="SM00317">
    <property type="entry name" value="SET"/>
    <property type="match status" value="1"/>
</dbReference>
<feature type="region of interest" description="Disordered" evidence="14">
    <location>
        <begin position="434"/>
        <end position="459"/>
    </location>
</feature>
<dbReference type="PROSITE" id="PS50102">
    <property type="entry name" value="RRM"/>
    <property type="match status" value="1"/>
</dbReference>
<feature type="transmembrane region" description="Helical" evidence="15">
    <location>
        <begin position="678"/>
        <end position="696"/>
    </location>
</feature>
<evidence type="ECO:0000256" key="1">
    <source>
        <dbReference type="ARBA" id="ARBA00004141"/>
    </source>
</evidence>
<feature type="domain" description="Post-SET" evidence="18">
    <location>
        <begin position="1724"/>
        <end position="1737"/>
    </location>
</feature>
<feature type="transmembrane region" description="Helical" evidence="15">
    <location>
        <begin position="775"/>
        <end position="794"/>
    </location>
</feature>
<dbReference type="InterPro" id="IPR001214">
    <property type="entry name" value="SET_dom"/>
</dbReference>
<dbReference type="Gene3D" id="2.170.270.10">
    <property type="entry name" value="SET domain"/>
    <property type="match status" value="1"/>
</dbReference>
<comment type="caution">
    <text evidence="19">The sequence shown here is derived from an EMBL/GenBank/DDBJ whole genome shotgun (WGS) entry which is preliminary data.</text>
</comment>
<feature type="region of interest" description="Disordered" evidence="14">
    <location>
        <begin position="993"/>
        <end position="1019"/>
    </location>
</feature>
<accession>A0ABP9XJ55</accession>
<dbReference type="Pfam" id="PF00856">
    <property type="entry name" value="SET"/>
    <property type="match status" value="1"/>
</dbReference>
<feature type="transmembrane region" description="Helical" evidence="15">
    <location>
        <begin position="6"/>
        <end position="25"/>
    </location>
</feature>
<keyword evidence="5" id="KW-0489">Methyltransferase</keyword>
<name>A0ABP9XJ55_9FUNG</name>
<evidence type="ECO:0000256" key="12">
    <source>
        <dbReference type="ARBA" id="ARBA00030093"/>
    </source>
</evidence>
<keyword evidence="9 13" id="KW-0694">RNA-binding</keyword>
<dbReference type="InterPro" id="IPR035979">
    <property type="entry name" value="RBD_domain_sf"/>
</dbReference>
<evidence type="ECO:0000256" key="15">
    <source>
        <dbReference type="SAM" id="Phobius"/>
    </source>
</evidence>
<dbReference type="PROSITE" id="PS50280">
    <property type="entry name" value="SET"/>
    <property type="match status" value="1"/>
</dbReference>
<keyword evidence="4" id="KW-0813">Transport</keyword>
<evidence type="ECO:0000256" key="10">
    <source>
        <dbReference type="ARBA" id="ARBA00022989"/>
    </source>
</evidence>
<dbReference type="Proteomes" id="UP001476247">
    <property type="component" value="Unassembled WGS sequence"/>
</dbReference>
<feature type="transmembrane region" description="Helical" evidence="15">
    <location>
        <begin position="178"/>
        <end position="195"/>
    </location>
</feature>
<protein>
    <recommendedName>
        <fullName evidence="3">Histone-lysine N-methyltransferase, H3 lysine-4 specific</fullName>
    </recommendedName>
    <alternativeName>
        <fullName evidence="12">SET domain-containing protein 1</fullName>
    </alternativeName>
</protein>
<evidence type="ECO:0000256" key="5">
    <source>
        <dbReference type="ARBA" id="ARBA00022603"/>
    </source>
</evidence>
<dbReference type="Gene3D" id="3.30.70.330">
    <property type="match status" value="1"/>
</dbReference>
<keyword evidence="6" id="KW-0808">Transferase</keyword>
<dbReference type="Gene3D" id="1.20.1420.30">
    <property type="entry name" value="NCX, central ion-binding region"/>
    <property type="match status" value="2"/>
</dbReference>
<reference evidence="19 20" key="1">
    <citation type="submission" date="2024-04" db="EMBL/GenBank/DDBJ databases">
        <title>genome sequences of Mucor flavus KT1a and Helicostylum pulchrum KT1b strains isolation_sourced from the surface of a dry-aged beef.</title>
        <authorList>
            <person name="Toyotome T."/>
            <person name="Hosono M."/>
            <person name="Torimaru M."/>
            <person name="Fukuda K."/>
            <person name="Mikami N."/>
        </authorList>
    </citation>
    <scope>NUCLEOTIDE SEQUENCE [LARGE SCALE GENOMIC DNA]</scope>
    <source>
        <strain evidence="19 20">KT1b</strain>
    </source>
</reference>
<keyword evidence="7" id="KW-0949">S-adenosyl-L-methionine</keyword>
<evidence type="ECO:0000256" key="3">
    <source>
        <dbReference type="ARBA" id="ARBA00015839"/>
    </source>
</evidence>
<feature type="compositionally biased region" description="Basic residues" evidence="14">
    <location>
        <begin position="1365"/>
        <end position="1382"/>
    </location>
</feature>
<feature type="compositionally biased region" description="Acidic residues" evidence="14">
    <location>
        <begin position="1292"/>
        <end position="1305"/>
    </location>
</feature>
<keyword evidence="8 15" id="KW-0812">Transmembrane</keyword>
<feature type="region of interest" description="Disordered" evidence="14">
    <location>
        <begin position="1336"/>
        <end position="1422"/>
    </location>
</feature>
<dbReference type="InterPro" id="IPR000504">
    <property type="entry name" value="RRM_dom"/>
</dbReference>
<dbReference type="InterPro" id="IPR044880">
    <property type="entry name" value="NCX_ion-bd_dom_sf"/>
</dbReference>
<evidence type="ECO:0000256" key="11">
    <source>
        <dbReference type="ARBA" id="ARBA00023136"/>
    </source>
</evidence>
<keyword evidence="10 15" id="KW-1133">Transmembrane helix</keyword>
<evidence type="ECO:0000256" key="6">
    <source>
        <dbReference type="ARBA" id="ARBA00022679"/>
    </source>
</evidence>
<evidence type="ECO:0000313" key="20">
    <source>
        <dbReference type="Proteomes" id="UP001476247"/>
    </source>
</evidence>
<evidence type="ECO:0000256" key="7">
    <source>
        <dbReference type="ARBA" id="ARBA00022691"/>
    </source>
</evidence>
<dbReference type="InterPro" id="IPR051359">
    <property type="entry name" value="CaCA_antiporter"/>
</dbReference>
<gene>
    <name evidence="19" type="ORF">HPULCUR_000173</name>
</gene>
<dbReference type="CDD" id="cd19169">
    <property type="entry name" value="SET_SETD1"/>
    <property type="match status" value="1"/>
</dbReference>
<evidence type="ECO:0000256" key="9">
    <source>
        <dbReference type="ARBA" id="ARBA00022884"/>
    </source>
</evidence>
<feature type="compositionally biased region" description="Low complexity" evidence="14">
    <location>
        <begin position="1398"/>
        <end position="1409"/>
    </location>
</feature>
<evidence type="ECO:0000259" key="17">
    <source>
        <dbReference type="PROSITE" id="PS50280"/>
    </source>
</evidence>
<dbReference type="InterPro" id="IPR012677">
    <property type="entry name" value="Nucleotide-bd_a/b_plait_sf"/>
</dbReference>
<dbReference type="InterPro" id="IPR037841">
    <property type="entry name" value="SET_SETD1A/B"/>
</dbReference>
<dbReference type="SUPFAM" id="SSF54928">
    <property type="entry name" value="RNA-binding domain, RBD"/>
    <property type="match status" value="1"/>
</dbReference>
<feature type="compositionally biased region" description="Low complexity" evidence="14">
    <location>
        <begin position="438"/>
        <end position="450"/>
    </location>
</feature>